<feature type="signal peptide" evidence="6">
    <location>
        <begin position="1"/>
        <end position="19"/>
    </location>
</feature>
<dbReference type="eggNOG" id="KOG2182">
    <property type="taxonomic scope" value="Eukaryota"/>
</dbReference>
<dbReference type="PANTHER" id="PTHR11010:SF117">
    <property type="entry name" value="SERINE PROTEASE 16"/>
    <property type="match status" value="1"/>
</dbReference>
<evidence type="ECO:0000256" key="4">
    <source>
        <dbReference type="ARBA" id="ARBA00022801"/>
    </source>
</evidence>
<dbReference type="GO" id="GO:0006508">
    <property type="term" value="P:proteolysis"/>
    <property type="evidence" value="ECO:0007669"/>
    <property type="project" value="UniProtKB-KW"/>
</dbReference>
<protein>
    <submittedName>
        <fullName evidence="7">Similar to Putative serine protease K12H4.7 acc. no. P34528</fullName>
    </submittedName>
</protein>
<organism evidence="7 8">
    <name type="scientific">Pyronema omphalodes (strain CBS 100304)</name>
    <name type="common">Pyronema confluens</name>
    <dbReference type="NCBI Taxonomy" id="1076935"/>
    <lineage>
        <taxon>Eukaryota</taxon>
        <taxon>Fungi</taxon>
        <taxon>Dikarya</taxon>
        <taxon>Ascomycota</taxon>
        <taxon>Pezizomycotina</taxon>
        <taxon>Pezizomycetes</taxon>
        <taxon>Pezizales</taxon>
        <taxon>Pyronemataceae</taxon>
        <taxon>Pyronema</taxon>
    </lineage>
</organism>
<keyword evidence="4" id="KW-0378">Hydrolase</keyword>
<dbReference type="Pfam" id="PF05577">
    <property type="entry name" value="Peptidase_S28"/>
    <property type="match status" value="1"/>
</dbReference>
<dbReference type="SUPFAM" id="SSF53474">
    <property type="entry name" value="alpha/beta-Hydrolases"/>
    <property type="match status" value="1"/>
</dbReference>
<gene>
    <name evidence="7" type="ORF">PCON_05130</name>
</gene>
<accession>U4KVF9</accession>
<keyword evidence="3 6" id="KW-0732">Signal</keyword>
<keyword evidence="5" id="KW-0325">Glycoprotein</keyword>
<dbReference type="InterPro" id="IPR029058">
    <property type="entry name" value="AB_hydrolase_fold"/>
</dbReference>
<reference evidence="7 8" key="1">
    <citation type="journal article" date="2013" name="PLoS Genet.">
        <title>The genome and development-dependent transcriptomes of Pyronema confluens: a window into fungal evolution.</title>
        <authorList>
            <person name="Traeger S."/>
            <person name="Altegoer F."/>
            <person name="Freitag M."/>
            <person name="Gabaldon T."/>
            <person name="Kempken F."/>
            <person name="Kumar A."/>
            <person name="Marcet-Houben M."/>
            <person name="Poggeler S."/>
            <person name="Stajich J.E."/>
            <person name="Nowrousian M."/>
        </authorList>
    </citation>
    <scope>NUCLEOTIDE SEQUENCE [LARGE SCALE GENOMIC DNA]</scope>
    <source>
        <strain evidence="8">CBS 100304</strain>
        <tissue evidence="7">Vegetative mycelium</tissue>
    </source>
</reference>
<dbReference type="OrthoDB" id="1735038at2759"/>
<proteinExistence type="inferred from homology"/>
<evidence type="ECO:0000256" key="1">
    <source>
        <dbReference type="ARBA" id="ARBA00011079"/>
    </source>
</evidence>
<evidence type="ECO:0000256" key="3">
    <source>
        <dbReference type="ARBA" id="ARBA00022729"/>
    </source>
</evidence>
<dbReference type="PANTHER" id="PTHR11010">
    <property type="entry name" value="PROTEASE S28 PRO-X CARBOXYPEPTIDASE-RELATED"/>
    <property type="match status" value="1"/>
</dbReference>
<keyword evidence="8" id="KW-1185">Reference proteome</keyword>
<dbReference type="Proteomes" id="UP000018144">
    <property type="component" value="Unassembled WGS sequence"/>
</dbReference>
<dbReference type="OMA" id="YHVNDAY"/>
<keyword evidence="2 7" id="KW-0645">Protease</keyword>
<evidence type="ECO:0000256" key="5">
    <source>
        <dbReference type="ARBA" id="ARBA00023180"/>
    </source>
</evidence>
<dbReference type="GO" id="GO:0070008">
    <property type="term" value="F:serine-type exopeptidase activity"/>
    <property type="evidence" value="ECO:0007669"/>
    <property type="project" value="InterPro"/>
</dbReference>
<evidence type="ECO:0000313" key="7">
    <source>
        <dbReference type="EMBL" id="CCX05543.1"/>
    </source>
</evidence>
<feature type="chain" id="PRO_5004650882" evidence="6">
    <location>
        <begin position="20"/>
        <end position="558"/>
    </location>
</feature>
<dbReference type="AlphaFoldDB" id="U4KVF9"/>
<dbReference type="GO" id="GO:0008239">
    <property type="term" value="F:dipeptidyl-peptidase activity"/>
    <property type="evidence" value="ECO:0007669"/>
    <property type="project" value="TreeGrafter"/>
</dbReference>
<evidence type="ECO:0000313" key="8">
    <source>
        <dbReference type="Proteomes" id="UP000018144"/>
    </source>
</evidence>
<comment type="similarity">
    <text evidence="1">Belongs to the peptidase S28 family.</text>
</comment>
<evidence type="ECO:0000256" key="6">
    <source>
        <dbReference type="SAM" id="SignalP"/>
    </source>
</evidence>
<dbReference type="EMBL" id="HF935259">
    <property type="protein sequence ID" value="CCX05543.1"/>
    <property type="molecule type" value="Genomic_DNA"/>
</dbReference>
<dbReference type="InterPro" id="IPR008758">
    <property type="entry name" value="Peptidase_S28"/>
</dbReference>
<name>U4KVF9_PYROM</name>
<sequence>MLFPWLIWIFTAIPYDTDANRHRSNIRKRQQAEEGEDDLWEAYNITLPLDHFGNGTGTFENRYWVYDAAYKPGGPVILEDIGEQDASAFTSNSLECSFANATGGLLIRWEHRYYGGSKPIVQDADTVSDNNTAKLAEYFKYHTIEQALEDVVVFAKQFQYKNQDLSSAVAPWVFSGASYPGARAAWIRVRNPEVIFASFAGSAPVETSMENPEYFDTYLNYYDTHGMKPCMNDVRGYIDWIDEVVKNEDQKEYLSLWDIVSENNSELAINRSAAWDLGSAQPNLFQTLHPNGIFNDFQDGSNTTTVNFCNNITEQAFRAHGEPDLQKAIEQYGLVAAVGFSQAKPIIGEALRFMIEANWQAPADNTNQDNCNNGNMTACTRLIGDNSPWVWQVCTELGMFQTGSVHYNTVHYIIDQLCVNGFGESVSKGPSLEFREKYGGFKTNPSNTFFADGQFDPWRSRTLNGDKSGREASTTIPDEGKTLGDNEFFGVVIPDLFHAPVHYNFGMILAGETRVINSDGLPPGVSEAREAQQLFVDALLKWLPEFNKTSQGGDPSDN</sequence>
<evidence type="ECO:0000256" key="2">
    <source>
        <dbReference type="ARBA" id="ARBA00022670"/>
    </source>
</evidence>
<dbReference type="Gene3D" id="3.40.50.1820">
    <property type="entry name" value="alpha/beta hydrolase"/>
    <property type="match status" value="2"/>
</dbReference>